<dbReference type="Gene3D" id="3.40.50.720">
    <property type="entry name" value="NAD(P)-binding Rossmann-like Domain"/>
    <property type="match status" value="1"/>
</dbReference>
<name>A0A8J3C8C6_9PSEU</name>
<dbReference type="Proteomes" id="UP000637578">
    <property type="component" value="Unassembled WGS sequence"/>
</dbReference>
<dbReference type="GO" id="GO:0005829">
    <property type="term" value="C:cytosol"/>
    <property type="evidence" value="ECO:0007669"/>
    <property type="project" value="TreeGrafter"/>
</dbReference>
<keyword evidence="4" id="KW-0520">NAD</keyword>
<evidence type="ECO:0000313" key="6">
    <source>
        <dbReference type="EMBL" id="GGM53903.1"/>
    </source>
</evidence>
<dbReference type="SMART" id="SM00997">
    <property type="entry name" value="AdoHcyase_NAD"/>
    <property type="match status" value="1"/>
</dbReference>
<dbReference type="GO" id="GO:0033353">
    <property type="term" value="P:S-adenosylmethionine cycle"/>
    <property type="evidence" value="ECO:0007669"/>
    <property type="project" value="TreeGrafter"/>
</dbReference>
<dbReference type="SMART" id="SM00996">
    <property type="entry name" value="AdoHcyase"/>
    <property type="match status" value="1"/>
</dbReference>
<evidence type="ECO:0000256" key="2">
    <source>
        <dbReference type="ARBA" id="ARBA00007122"/>
    </source>
</evidence>
<dbReference type="Pfam" id="PF05221">
    <property type="entry name" value="AdoHcyase"/>
    <property type="match status" value="1"/>
</dbReference>
<dbReference type="SUPFAM" id="SSF51735">
    <property type="entry name" value="NAD(P)-binding Rossmann-fold domains"/>
    <property type="match status" value="1"/>
</dbReference>
<keyword evidence="3" id="KW-0554">One-carbon metabolism</keyword>
<evidence type="ECO:0000259" key="5">
    <source>
        <dbReference type="SMART" id="SM00997"/>
    </source>
</evidence>
<accession>A0A8J3C8C6</accession>
<comment type="cofactor">
    <cofactor evidence="1">
        <name>NAD(+)</name>
        <dbReference type="ChEBI" id="CHEBI:57540"/>
    </cofactor>
</comment>
<dbReference type="InterPro" id="IPR000043">
    <property type="entry name" value="Adenosylhomocysteinase-like"/>
</dbReference>
<comment type="caution">
    <text evidence="6">The sequence shown here is derived from an EMBL/GenBank/DDBJ whole genome shotgun (WGS) entry which is preliminary data.</text>
</comment>
<dbReference type="NCBIfam" id="NF004005">
    <property type="entry name" value="PRK05476.2-3"/>
    <property type="match status" value="1"/>
</dbReference>
<dbReference type="AlphaFoldDB" id="A0A8J3C8C6"/>
<dbReference type="PANTHER" id="PTHR23420">
    <property type="entry name" value="ADENOSYLHOMOCYSTEINASE"/>
    <property type="match status" value="1"/>
</dbReference>
<dbReference type="Gene3D" id="3.40.50.1480">
    <property type="entry name" value="Adenosylhomocysteinase-like"/>
    <property type="match status" value="1"/>
</dbReference>
<dbReference type="RefSeq" id="WP_189057377.1">
    <property type="nucleotide sequence ID" value="NZ_BMMK01000010.1"/>
</dbReference>
<dbReference type="InterPro" id="IPR015878">
    <property type="entry name" value="Ado_hCys_hydrolase_NAD-bd"/>
</dbReference>
<keyword evidence="7" id="KW-1185">Reference proteome</keyword>
<feature type="domain" description="S-adenosyl-L-homocysteine hydrolase NAD binding" evidence="5">
    <location>
        <begin position="183"/>
        <end position="344"/>
    </location>
</feature>
<proteinExistence type="inferred from homology"/>
<dbReference type="GO" id="GO:0004013">
    <property type="term" value="F:adenosylhomocysteinase activity"/>
    <property type="evidence" value="ECO:0007669"/>
    <property type="project" value="TreeGrafter"/>
</dbReference>
<dbReference type="InterPro" id="IPR042172">
    <property type="entry name" value="Adenosylhomocyst_ase-like_sf"/>
</dbReference>
<evidence type="ECO:0000256" key="1">
    <source>
        <dbReference type="ARBA" id="ARBA00001911"/>
    </source>
</evidence>
<gene>
    <name evidence="6" type="primary">ahcY</name>
    <name evidence="6" type="ORF">GCM10012275_26300</name>
</gene>
<evidence type="ECO:0000256" key="3">
    <source>
        <dbReference type="ARBA" id="ARBA00022563"/>
    </source>
</evidence>
<dbReference type="PANTHER" id="PTHR23420:SF0">
    <property type="entry name" value="ADENOSYLHOMOCYSTEINASE"/>
    <property type="match status" value="1"/>
</dbReference>
<evidence type="ECO:0000256" key="4">
    <source>
        <dbReference type="ARBA" id="ARBA00023027"/>
    </source>
</evidence>
<sequence>MTELINRTRRAEPRLEVAMAQMPVLGAIREKFAADAPLSGHRLALCGHVTVETAVQVLTLVALGAEVAWCASSASTTDSDVAELIRDRGVGVHGWRGMSEDDLLRGARDVLATWPEGPTLVLDEGAVLITALHQGPEDAPRPVLATEKTPDGLAALDRLAARTPLRFPIIKSDESFGKEAVDNPHGTAQSLLETILAVSGRLLAGKVFVIAGYGRVGAGLAERARGLGARVIVTEVRPTRALLAALDGYDVVPMAEAAPLGDFFCTVTGAPRVLRGAHLARMRSGAVLANGGHRPWEIDLDELDALTVRRRPSGPGSEWHVLADGRQLQLIGGGSIANLSAGRGNASEVMDVTFASQVLALQLVLPRVAGLVPGLHPLPPECDDFVAAAFARALGITLPAETPDLDAFTAVPVGGAR</sequence>
<reference evidence="6" key="1">
    <citation type="journal article" date="2014" name="Int. J. Syst. Evol. Microbiol.">
        <title>Complete genome sequence of Corynebacterium casei LMG S-19264T (=DSM 44701T), isolated from a smear-ripened cheese.</title>
        <authorList>
            <consortium name="US DOE Joint Genome Institute (JGI-PGF)"/>
            <person name="Walter F."/>
            <person name="Albersmeier A."/>
            <person name="Kalinowski J."/>
            <person name="Ruckert C."/>
        </authorList>
    </citation>
    <scope>NUCLEOTIDE SEQUENCE</scope>
    <source>
        <strain evidence="6">CGMCC 4.5737</strain>
    </source>
</reference>
<comment type="similarity">
    <text evidence="2">Belongs to the adenosylhomocysteinase family.</text>
</comment>
<dbReference type="EMBL" id="BMMK01000010">
    <property type="protein sequence ID" value="GGM53903.1"/>
    <property type="molecule type" value="Genomic_DNA"/>
</dbReference>
<dbReference type="GO" id="GO:0006730">
    <property type="term" value="P:one-carbon metabolic process"/>
    <property type="evidence" value="ECO:0007669"/>
    <property type="project" value="UniProtKB-KW"/>
</dbReference>
<protein>
    <submittedName>
        <fullName evidence="6">Adenosylhomocysteinase</fullName>
    </submittedName>
</protein>
<evidence type="ECO:0000313" key="7">
    <source>
        <dbReference type="Proteomes" id="UP000637578"/>
    </source>
</evidence>
<dbReference type="Pfam" id="PF00670">
    <property type="entry name" value="AdoHcyase_NAD"/>
    <property type="match status" value="1"/>
</dbReference>
<dbReference type="SUPFAM" id="SSF52283">
    <property type="entry name" value="Formate/glycerate dehydrogenase catalytic domain-like"/>
    <property type="match status" value="1"/>
</dbReference>
<dbReference type="InterPro" id="IPR036291">
    <property type="entry name" value="NAD(P)-bd_dom_sf"/>
</dbReference>
<organism evidence="6 7">
    <name type="scientific">Longimycelium tulufanense</name>
    <dbReference type="NCBI Taxonomy" id="907463"/>
    <lineage>
        <taxon>Bacteria</taxon>
        <taxon>Bacillati</taxon>
        <taxon>Actinomycetota</taxon>
        <taxon>Actinomycetes</taxon>
        <taxon>Pseudonocardiales</taxon>
        <taxon>Pseudonocardiaceae</taxon>
        <taxon>Longimycelium</taxon>
    </lineage>
</organism>
<reference evidence="6" key="2">
    <citation type="submission" date="2020-09" db="EMBL/GenBank/DDBJ databases">
        <authorList>
            <person name="Sun Q."/>
            <person name="Zhou Y."/>
        </authorList>
    </citation>
    <scope>NUCLEOTIDE SEQUENCE</scope>
    <source>
        <strain evidence="6">CGMCC 4.5737</strain>
    </source>
</reference>